<dbReference type="InterPro" id="IPR000198">
    <property type="entry name" value="RhoGAP_dom"/>
</dbReference>
<name>A0A5E4MI95_9HEMI</name>
<proteinExistence type="predicted"/>
<reference evidence="2 3" key="1">
    <citation type="submission" date="2019-08" db="EMBL/GenBank/DDBJ databases">
        <authorList>
            <person name="Alioto T."/>
            <person name="Alioto T."/>
            <person name="Gomez Garrido J."/>
        </authorList>
    </citation>
    <scope>NUCLEOTIDE SEQUENCE [LARGE SCALE GENOMIC DNA]</scope>
</reference>
<feature type="domain" description="Rho-GAP" evidence="1">
    <location>
        <begin position="194"/>
        <end position="378"/>
    </location>
</feature>
<keyword evidence="3" id="KW-1185">Reference proteome</keyword>
<evidence type="ECO:0000313" key="2">
    <source>
        <dbReference type="EMBL" id="VVC29075.1"/>
    </source>
</evidence>
<dbReference type="PROSITE" id="PS50238">
    <property type="entry name" value="RHOGAP"/>
    <property type="match status" value="1"/>
</dbReference>
<protein>
    <submittedName>
        <fullName evidence="2">Rho GTPase-activating protein domain,Rho GTPase activation protein</fullName>
    </submittedName>
</protein>
<dbReference type="OrthoDB" id="6592501at2759"/>
<sequence length="728" mass="84875">MYEANFGFRILMCNLHNDFFRIKSRRSFSKCTKNPENNPQIARIKLWKARNKQPVVENYPRDITINGVEKPGLFKGGSSLIYQGNWPASLTQTPPPIITGHRITLFFFFRYYSHFYEGRLLQFYMLKLRLTRIKYCVKLLKLFQWLAGISQSLNCLKMKLTVCTDAHMYSNQVETKFEMLLEEYNTDKLILIGMPLEKLPLNCDGLPVIIQKIYDYISDFGLYDECLFDDAYSNNGRKESILNAYKLVSGSEENCRSIIDVDAVDFASVLVFWLYYLPKPLISSKQFAMICDLNVNKKYREIINSMDNINRQILQRVMNIVDSYEKQHKLYKEKLGSLFTLLLTKNVDNASQNKALQFIDNLKIVLMEAEIENNEYMFNNNFVVKKENLNFNKKVFNENNLCNKKNLACRSLSYDGSQLRDNMIEVDTSVKSNGLKKSSSCDLESFVSKEDDPYNKSFTNDVSYEEENLKAKSDIKLSDDYFQNSSVCAVDELIFSSQIDDLRSIERTMPTHSRSSMKRTKKKSIRSHVERVLKSEFLSNQDSLLLQNTLELMKILSKIKSVQSQINIHRRNWENKFGCENENADKNFPDLHFLNNRLEQLANQKNNYLTKTGLSYGRSYNRTVLNLKNAQKEAFKLYENEKQNNKIQNKNIEKLISNIYDIQIVLDYLENNCGGKELPWRSSKGCPGYKRMTKKQLNCVTVVSDLQTISEHEVMETIPQPLFIALEY</sequence>
<dbReference type="InterPro" id="IPR008936">
    <property type="entry name" value="Rho_GTPase_activation_prot"/>
</dbReference>
<dbReference type="EMBL" id="CABPRJ010000487">
    <property type="protein sequence ID" value="VVC29075.1"/>
    <property type="molecule type" value="Genomic_DNA"/>
</dbReference>
<organism evidence="2 3">
    <name type="scientific">Cinara cedri</name>
    <dbReference type="NCBI Taxonomy" id="506608"/>
    <lineage>
        <taxon>Eukaryota</taxon>
        <taxon>Metazoa</taxon>
        <taxon>Ecdysozoa</taxon>
        <taxon>Arthropoda</taxon>
        <taxon>Hexapoda</taxon>
        <taxon>Insecta</taxon>
        <taxon>Pterygota</taxon>
        <taxon>Neoptera</taxon>
        <taxon>Paraneoptera</taxon>
        <taxon>Hemiptera</taxon>
        <taxon>Sternorrhyncha</taxon>
        <taxon>Aphidomorpha</taxon>
        <taxon>Aphidoidea</taxon>
        <taxon>Aphididae</taxon>
        <taxon>Lachninae</taxon>
        <taxon>Cinara</taxon>
    </lineage>
</organism>
<dbReference type="Proteomes" id="UP000325440">
    <property type="component" value="Unassembled WGS sequence"/>
</dbReference>
<dbReference type="Gene3D" id="1.10.555.10">
    <property type="entry name" value="Rho GTPase activation protein"/>
    <property type="match status" value="1"/>
</dbReference>
<dbReference type="SUPFAM" id="SSF48350">
    <property type="entry name" value="GTPase activation domain, GAP"/>
    <property type="match status" value="1"/>
</dbReference>
<accession>A0A5E4MI95</accession>
<dbReference type="AlphaFoldDB" id="A0A5E4MI95"/>
<dbReference type="GO" id="GO:0007165">
    <property type="term" value="P:signal transduction"/>
    <property type="evidence" value="ECO:0007669"/>
    <property type="project" value="InterPro"/>
</dbReference>
<gene>
    <name evidence="2" type="ORF">CINCED_3A022401</name>
</gene>
<evidence type="ECO:0000259" key="1">
    <source>
        <dbReference type="PROSITE" id="PS50238"/>
    </source>
</evidence>
<evidence type="ECO:0000313" key="3">
    <source>
        <dbReference type="Proteomes" id="UP000325440"/>
    </source>
</evidence>